<evidence type="ECO:0000313" key="1">
    <source>
        <dbReference type="EMBL" id="KIM95203.1"/>
    </source>
</evidence>
<evidence type="ECO:0000313" key="2">
    <source>
        <dbReference type="Proteomes" id="UP000054321"/>
    </source>
</evidence>
<reference evidence="1 2" key="1">
    <citation type="submission" date="2014-04" db="EMBL/GenBank/DDBJ databases">
        <authorList>
            <consortium name="DOE Joint Genome Institute"/>
            <person name="Kuo A."/>
            <person name="Martino E."/>
            <person name="Perotto S."/>
            <person name="Kohler A."/>
            <person name="Nagy L.G."/>
            <person name="Floudas D."/>
            <person name="Copeland A."/>
            <person name="Barry K.W."/>
            <person name="Cichocki N."/>
            <person name="Veneault-Fourrey C."/>
            <person name="LaButti K."/>
            <person name="Lindquist E.A."/>
            <person name="Lipzen A."/>
            <person name="Lundell T."/>
            <person name="Morin E."/>
            <person name="Murat C."/>
            <person name="Sun H."/>
            <person name="Tunlid A."/>
            <person name="Henrissat B."/>
            <person name="Grigoriev I.V."/>
            <person name="Hibbett D.S."/>
            <person name="Martin F."/>
            <person name="Nordberg H.P."/>
            <person name="Cantor M.N."/>
            <person name="Hua S.X."/>
        </authorList>
    </citation>
    <scope>NUCLEOTIDE SEQUENCE [LARGE SCALE GENOMIC DNA]</scope>
    <source>
        <strain evidence="1 2">Zn</strain>
    </source>
</reference>
<dbReference type="EMBL" id="KN832887">
    <property type="protein sequence ID" value="KIM95203.1"/>
    <property type="molecule type" value="Genomic_DNA"/>
</dbReference>
<gene>
    <name evidence="1" type="ORF">OIDMADRAFT_148865</name>
</gene>
<dbReference type="Proteomes" id="UP000054321">
    <property type="component" value="Unassembled WGS sequence"/>
</dbReference>
<organism evidence="1 2">
    <name type="scientific">Oidiodendron maius (strain Zn)</name>
    <dbReference type="NCBI Taxonomy" id="913774"/>
    <lineage>
        <taxon>Eukaryota</taxon>
        <taxon>Fungi</taxon>
        <taxon>Dikarya</taxon>
        <taxon>Ascomycota</taxon>
        <taxon>Pezizomycotina</taxon>
        <taxon>Leotiomycetes</taxon>
        <taxon>Leotiomycetes incertae sedis</taxon>
        <taxon>Myxotrichaceae</taxon>
        <taxon>Oidiodendron</taxon>
    </lineage>
</organism>
<sequence>MAQIFSTGENEAPLHNPLRTYVLHASSGANSRDLSVVREGASVPLYTTCVAPFIDMHHPNSITLNAASLTGPATIVGAVRMYHGVDTINLALGDPEDFSKRESCIWEDVHIQKHKTSISHEFGLGLGDDARRYFQWVLEMARPQPTPVQLEAPPNHPTRSHSWSITEHVPGLSRSHTFSLSAKISSSPKHKEAAATTVHEVVQEVEVEHSSRRCFKLIDRDDGETVAMLLHHEDVRDGALVDDEDQSVRGKFVIFRDFWESGQYVEEWDKMVLLSGLAVLEKGDRE</sequence>
<accession>A0A0C3C8H5</accession>
<proteinExistence type="predicted"/>
<keyword evidence="2" id="KW-1185">Reference proteome</keyword>
<protein>
    <submittedName>
        <fullName evidence="1">Uncharacterized protein</fullName>
    </submittedName>
</protein>
<dbReference type="InParanoid" id="A0A0C3C8H5"/>
<dbReference type="OrthoDB" id="3431997at2759"/>
<dbReference type="HOGENOM" id="CLU_973498_0_0_1"/>
<name>A0A0C3C8H5_OIDMZ</name>
<reference evidence="2" key="2">
    <citation type="submission" date="2015-01" db="EMBL/GenBank/DDBJ databases">
        <title>Evolutionary Origins and Diversification of the Mycorrhizal Mutualists.</title>
        <authorList>
            <consortium name="DOE Joint Genome Institute"/>
            <consortium name="Mycorrhizal Genomics Consortium"/>
            <person name="Kohler A."/>
            <person name="Kuo A."/>
            <person name="Nagy L.G."/>
            <person name="Floudas D."/>
            <person name="Copeland A."/>
            <person name="Barry K.W."/>
            <person name="Cichocki N."/>
            <person name="Veneault-Fourrey C."/>
            <person name="LaButti K."/>
            <person name="Lindquist E.A."/>
            <person name="Lipzen A."/>
            <person name="Lundell T."/>
            <person name="Morin E."/>
            <person name="Murat C."/>
            <person name="Riley R."/>
            <person name="Ohm R."/>
            <person name="Sun H."/>
            <person name="Tunlid A."/>
            <person name="Henrissat B."/>
            <person name="Grigoriev I.V."/>
            <person name="Hibbett D.S."/>
            <person name="Martin F."/>
        </authorList>
    </citation>
    <scope>NUCLEOTIDE SEQUENCE [LARGE SCALE GENOMIC DNA]</scope>
    <source>
        <strain evidence="2">Zn</strain>
    </source>
</reference>
<dbReference type="AlphaFoldDB" id="A0A0C3C8H5"/>